<keyword evidence="2" id="KW-0862">Zinc</keyword>
<dbReference type="Proteomes" id="UP000361836">
    <property type="component" value="Unassembled WGS sequence"/>
</dbReference>
<dbReference type="PRINTS" id="PR00998">
    <property type="entry name" value="CRBOXYPTASET"/>
</dbReference>
<dbReference type="AlphaFoldDB" id="A0A5K1J113"/>
<comment type="catalytic activity">
    <reaction evidence="1">
        <text>Release of a C-terminal amino acid with broad specificity, except for -Pro.</text>
        <dbReference type="EC" id="3.4.17.19"/>
    </reaction>
</comment>
<accession>A0A5K1J113</accession>
<dbReference type="PIRSF" id="PIRSF006615">
    <property type="entry name" value="Zn_crbxpep_Taq"/>
    <property type="match status" value="1"/>
</dbReference>
<dbReference type="Gene3D" id="1.10.1370.30">
    <property type="match status" value="1"/>
</dbReference>
<dbReference type="GO" id="GO:0006508">
    <property type="term" value="P:proteolysis"/>
    <property type="evidence" value="ECO:0007669"/>
    <property type="project" value="UniProtKB-UniRule"/>
</dbReference>
<keyword evidence="1 4" id="KW-0378">Hydrolase</keyword>
<name>A0A5K1J113_9ACTN</name>
<dbReference type="PANTHER" id="PTHR34217:SF1">
    <property type="entry name" value="CARBOXYPEPTIDASE 1"/>
    <property type="match status" value="1"/>
</dbReference>
<sequence length="525" mass="58316">MGKKNDKKVKASVAKAAKGAAKVDKAVKKFRKLEGKLWTREYLLKIAEFDGATIAPANGAAARADAMGTLAGEHHKLLTSKKSVELVHSLARETVAGGKIDDPQLLDEIRVLGRDQREASAIPTEEAEAWTRLTCEADAVWHKAKTANDWASFEPYVNRIVAQLRHQAELMDPKRDPYDVWLDQYERGLSAKSFDAFCDEVKETVVPLVHAIGERGQQPAADFLHARVPEAAQRAVSFDLMKLVGLDLDDTTLAFTEHPFSEGFAVGDARIATHIYENDCISNVYSIIHEAGHAMYELGVNPAYARTCLEGGTSMGIHESQSRFFENTVGRSRAFMGPLLEVLRRHAPEIYGDVDEDTLYRAVNIAQPSLIRTEADELTYPLHVMVRYQIERMLFAGEATAKDIPALWNRFMDEYLGIPVPDDTHGCLQDTHWSGGSFGYFPTYALGSAYDAMFVPAMCRDGVDLTGACADGDLAPVRAWLGEHIWQWGRAKDAPELIKGACGMAFDAHYYCSYLQDKFTTLYQL</sequence>
<feature type="binding site" evidence="2">
    <location>
        <position position="289"/>
    </location>
    <ligand>
        <name>Zn(2+)</name>
        <dbReference type="ChEBI" id="CHEBI:29105"/>
        <note>catalytic</note>
    </ligand>
</feature>
<evidence type="ECO:0000256" key="2">
    <source>
        <dbReference type="PIRSR" id="PIRSR006615-1"/>
    </source>
</evidence>
<dbReference type="PROSITE" id="PS52034">
    <property type="entry name" value="PEPTIDASE_M32"/>
    <property type="match status" value="1"/>
</dbReference>
<dbReference type="RefSeq" id="WP_152076560.1">
    <property type="nucleotide sequence ID" value="NZ_CAAKNU010000032.1"/>
</dbReference>
<dbReference type="InterPro" id="IPR001333">
    <property type="entry name" value="Peptidase_M32_Taq"/>
</dbReference>
<feature type="binding site" evidence="2">
    <location>
        <position position="319"/>
    </location>
    <ligand>
        <name>Zn(2+)</name>
        <dbReference type="ChEBI" id="CHEBI:29105"/>
        <note>catalytic</note>
    </ligand>
</feature>
<organism evidence="4 5">
    <name type="scientific">Collinsella aerofaciens</name>
    <dbReference type="NCBI Taxonomy" id="74426"/>
    <lineage>
        <taxon>Bacteria</taxon>
        <taxon>Bacillati</taxon>
        <taxon>Actinomycetota</taxon>
        <taxon>Coriobacteriia</taxon>
        <taxon>Coriobacteriales</taxon>
        <taxon>Coriobacteriaceae</taxon>
        <taxon>Collinsella</taxon>
    </lineage>
</organism>
<keyword evidence="5" id="KW-1185">Reference proteome</keyword>
<reference evidence="4 5" key="1">
    <citation type="submission" date="2019-10" db="EMBL/GenBank/DDBJ databases">
        <authorList>
            <person name="Wolf R A."/>
        </authorList>
    </citation>
    <scope>NUCLEOTIDE SEQUENCE [LARGE SCALE GENOMIC DNA]</scope>
    <source>
        <strain evidence="4">Collinsella_aerofaciens_MC2</strain>
    </source>
</reference>
<dbReference type="EMBL" id="CABWIE010000019">
    <property type="protein sequence ID" value="VWL96047.1"/>
    <property type="molecule type" value="Genomic_DNA"/>
</dbReference>
<keyword evidence="1 2" id="KW-0479">Metal-binding</keyword>
<dbReference type="EC" id="3.4.17.19" evidence="1"/>
<keyword evidence="1" id="KW-0645">Protease</keyword>
<dbReference type="SUPFAM" id="SSF55486">
    <property type="entry name" value="Metalloproteases ('zincins'), catalytic domain"/>
    <property type="match status" value="1"/>
</dbReference>
<dbReference type="PANTHER" id="PTHR34217">
    <property type="entry name" value="METAL-DEPENDENT CARBOXYPEPTIDASE"/>
    <property type="match status" value="1"/>
</dbReference>
<feature type="active site" description="Proton donor/acceptor" evidence="3">
    <location>
        <position position="290"/>
    </location>
</feature>
<comment type="cofactor">
    <cofactor evidence="2">
        <name>Zn(2+)</name>
        <dbReference type="ChEBI" id="CHEBI:29105"/>
    </cofactor>
    <text evidence="2">Binds 1 zinc ion per subunit.</text>
</comment>
<feature type="binding site" evidence="2">
    <location>
        <position position="293"/>
    </location>
    <ligand>
        <name>Zn(2+)</name>
        <dbReference type="ChEBI" id="CHEBI:29105"/>
        <note>catalytic</note>
    </ligand>
</feature>
<dbReference type="Pfam" id="PF02074">
    <property type="entry name" value="Peptidase_M32"/>
    <property type="match status" value="1"/>
</dbReference>
<evidence type="ECO:0000313" key="4">
    <source>
        <dbReference type="EMBL" id="VWL96047.1"/>
    </source>
</evidence>
<keyword evidence="1" id="KW-0482">Metalloprotease</keyword>
<proteinExistence type="inferred from homology"/>
<dbReference type="GO" id="GO:0046872">
    <property type="term" value="F:metal ion binding"/>
    <property type="evidence" value="ECO:0007669"/>
    <property type="project" value="UniProtKB-KW"/>
</dbReference>
<comment type="function">
    <text evidence="1">Broad specificity carboxypetidase that releases amino acids sequentially from the C-terminus, including neutral, aromatic, polar and basic residues.</text>
</comment>
<dbReference type="GO" id="GO:0004181">
    <property type="term" value="F:metallocarboxypeptidase activity"/>
    <property type="evidence" value="ECO:0007669"/>
    <property type="project" value="UniProtKB-UniRule"/>
</dbReference>
<keyword evidence="1 4" id="KW-0121">Carboxypeptidase</keyword>
<evidence type="ECO:0000256" key="1">
    <source>
        <dbReference type="PIRNR" id="PIRNR006615"/>
    </source>
</evidence>
<dbReference type="CDD" id="cd06460">
    <property type="entry name" value="M32_Taq"/>
    <property type="match status" value="1"/>
</dbReference>
<comment type="similarity">
    <text evidence="1">Belongs to the peptidase M32 family.</text>
</comment>
<gene>
    <name evidence="4" type="primary">ypwA</name>
    <name evidence="4" type="ORF">KCJAJFAP_00325</name>
</gene>
<evidence type="ECO:0000313" key="5">
    <source>
        <dbReference type="Proteomes" id="UP000361836"/>
    </source>
</evidence>
<evidence type="ECO:0000256" key="3">
    <source>
        <dbReference type="PIRSR" id="PIRSR006615-2"/>
    </source>
</evidence>
<protein>
    <recommendedName>
        <fullName evidence="1">Metal-dependent carboxypeptidase</fullName>
        <ecNumber evidence="1">3.4.17.19</ecNumber>
    </recommendedName>
</protein>